<keyword evidence="2" id="KW-0479">Metal-binding</keyword>
<dbReference type="GO" id="GO:0006013">
    <property type="term" value="P:mannose metabolic process"/>
    <property type="evidence" value="ECO:0007669"/>
    <property type="project" value="InterPro"/>
</dbReference>
<evidence type="ECO:0000313" key="7">
    <source>
        <dbReference type="Proteomes" id="UP000242592"/>
    </source>
</evidence>
<dbReference type="FunFam" id="3.20.110.10:FF:000002">
    <property type="entry name" value="alpha-mannosidase 2C1 isoform X1"/>
    <property type="match status" value="1"/>
</dbReference>
<dbReference type="RefSeq" id="WP_073073162.1">
    <property type="nucleotide sequence ID" value="NZ_FQXN01000004.1"/>
</dbReference>
<dbReference type="InterPro" id="IPR041147">
    <property type="entry name" value="GH38_C"/>
</dbReference>
<dbReference type="InterPro" id="IPR028995">
    <property type="entry name" value="Glyco_hydro_57/38_cen_sf"/>
</dbReference>
<dbReference type="InterPro" id="IPR015341">
    <property type="entry name" value="Glyco_hydro_38_cen"/>
</dbReference>
<dbReference type="Pfam" id="PF09261">
    <property type="entry name" value="Alpha-mann_mid"/>
    <property type="match status" value="1"/>
</dbReference>
<evidence type="ECO:0000313" key="6">
    <source>
        <dbReference type="EMBL" id="SHH46072.1"/>
    </source>
</evidence>
<dbReference type="Pfam" id="PF07748">
    <property type="entry name" value="Glyco_hydro_38C"/>
    <property type="match status" value="1"/>
</dbReference>
<dbReference type="PANTHER" id="PTHR46017:SF1">
    <property type="entry name" value="ALPHA-MANNOSIDASE 2C1"/>
    <property type="match status" value="1"/>
</dbReference>
<dbReference type="GO" id="GO:0009313">
    <property type="term" value="P:oligosaccharide catabolic process"/>
    <property type="evidence" value="ECO:0007669"/>
    <property type="project" value="TreeGrafter"/>
</dbReference>
<protein>
    <submittedName>
        <fullName evidence="6">Alpha-mannosidase</fullName>
    </submittedName>
</protein>
<dbReference type="InterPro" id="IPR037094">
    <property type="entry name" value="Glyco_hydro_38_cen_sf"/>
</dbReference>
<dbReference type="EMBL" id="FQXN01000004">
    <property type="protein sequence ID" value="SHH46072.1"/>
    <property type="molecule type" value="Genomic_DNA"/>
</dbReference>
<dbReference type="OrthoDB" id="9772207at2"/>
<dbReference type="InterPro" id="IPR011330">
    <property type="entry name" value="Glyco_hydro/deAcase_b/a-brl"/>
</dbReference>
<gene>
    <name evidence="6" type="ORF">SAMN02745199_1185</name>
</gene>
<sequence>MIRRLDFEIRHLKRLLGELTPYSIIKKTPLFNWKYFDLDITFPYKWDEEKIPAIFETTVKLERKNPTYLSGWFGGESLVKVDNKPYGEINVYHSMVNLSPFCDNSVHSIKIETVPRTLFGKKEEPLFKEAYLIEFDNEIKKVINYTSNVIKLCEETKNEPLRKKLVELTNQFLYSINNSHSTSHFITKVTENPTIEYDITTTWSTIDFPVSYGITPELKNEILNKFTSYKETIESLNKIFPKIGKVFLVGHAHIDYAWLWPIEETKRKILRTFANAIQLAKRYPYFIFTQSSAQMYEDLEKESPELFKEIKQLIKSGQWEPVGGMWIESDCNIPGTESLIRQFYYGQKYFTQKFGKQSRVCWLPDAFGFSWILPQILKESNIDFFITTKLNWNEANEFPYDLCKWRGIDGSEVIFFSFNNEEGGYGGNISPKTIYSTWNNFKQKDLSSFTMVSVGYGDGGGGPTEEMCENYLVIKRLPDLPVVEFSKVEDFCLNLQKETSKLPVWDNELYLELHRGTLSSQSKIKRLHKKAENAIFETEVLNALFNLEKQSEIDEIWKRILTVEFHDILPGSSIKEVYKETEKTLNKSIHLLNEIPQNIHFDDKENYFTLFNPSSYKQKIRFILPEALTLKFRNKQLNCIKTYDGKYLYALNEYVESLDLIDIKIEKVGKQIQKSFYTDENFENAYIKVQINNDGTFNVYHKKLKKWLFNDRGNVLMLYKDIPYFWENWDIDFHHFKSGHQIKANSVEYVEINNLRKVIRINYKFEETEITQFYILWNDSDILEIKTEINWHHRRSILKAIFPTNVFSRYAKFDIDGGYIIRPTHQNTNFEQARFEVMAQRWVNLSEYDFGVSLINDGKYGHGVSNSTISLTLIKAGIYPDFFSDEGRHEFSYAIKPNEKEDIVEITKTAEIFNRPLKVFRGRTKENFPRLQLSKENFRILSFRRTEKGYVLRIVEIAGSSGKLKVSLKNTNISKVYLTNILEEVKKELETKDNSFELNFKPFKIYTILIK</sequence>
<keyword evidence="7" id="KW-1185">Reference proteome</keyword>
<dbReference type="Proteomes" id="UP000242592">
    <property type="component" value="Unassembled WGS sequence"/>
</dbReference>
<comment type="similarity">
    <text evidence="1">Belongs to the glycosyl hydrolase 38 family.</text>
</comment>
<dbReference type="InterPro" id="IPR011013">
    <property type="entry name" value="Gal_mutarotase_sf_dom"/>
</dbReference>
<dbReference type="SUPFAM" id="SSF74650">
    <property type="entry name" value="Galactose mutarotase-like"/>
    <property type="match status" value="1"/>
</dbReference>
<keyword evidence="3" id="KW-0378">Hydrolase</keyword>
<dbReference type="Gene3D" id="3.20.110.10">
    <property type="entry name" value="Glycoside hydrolase 38, N terminal domain"/>
    <property type="match status" value="1"/>
</dbReference>
<dbReference type="SUPFAM" id="SSF88713">
    <property type="entry name" value="Glycoside hydrolase/deacetylase"/>
    <property type="match status" value="1"/>
</dbReference>
<evidence type="ECO:0000256" key="4">
    <source>
        <dbReference type="ARBA" id="ARBA00023295"/>
    </source>
</evidence>
<dbReference type="PANTHER" id="PTHR46017">
    <property type="entry name" value="ALPHA-MANNOSIDASE 2C1"/>
    <property type="match status" value="1"/>
</dbReference>
<dbReference type="InterPro" id="IPR027291">
    <property type="entry name" value="Glyco_hydro_38_N_sf"/>
</dbReference>
<dbReference type="Pfam" id="PF01074">
    <property type="entry name" value="Glyco_hydro_38N"/>
    <property type="match status" value="1"/>
</dbReference>
<accession>A0A1M5T5U2</accession>
<dbReference type="AlphaFoldDB" id="A0A1M5T5U2"/>
<evidence type="ECO:0000256" key="3">
    <source>
        <dbReference type="ARBA" id="ARBA00022801"/>
    </source>
</evidence>
<keyword evidence="4" id="KW-0326">Glycosidase</keyword>
<dbReference type="InterPro" id="IPR011682">
    <property type="entry name" value="Glyco_hydro_38_C"/>
</dbReference>
<dbReference type="GO" id="GO:0046872">
    <property type="term" value="F:metal ion binding"/>
    <property type="evidence" value="ECO:0007669"/>
    <property type="project" value="UniProtKB-KW"/>
</dbReference>
<dbReference type="STRING" id="1123380.SAMN02745199_1185"/>
<dbReference type="Gene3D" id="2.70.98.30">
    <property type="entry name" value="Golgi alpha-mannosidase II, domain 4"/>
    <property type="match status" value="1"/>
</dbReference>
<dbReference type="CDD" id="cd10789">
    <property type="entry name" value="GH38N_AMII_ER_cytosolic"/>
    <property type="match status" value="1"/>
</dbReference>
<dbReference type="Gene3D" id="1.20.1270.50">
    <property type="entry name" value="Glycoside hydrolase family 38, central domain"/>
    <property type="match status" value="1"/>
</dbReference>
<dbReference type="GO" id="GO:0030246">
    <property type="term" value="F:carbohydrate binding"/>
    <property type="evidence" value="ECO:0007669"/>
    <property type="project" value="InterPro"/>
</dbReference>
<organism evidence="6 7">
    <name type="scientific">Thermosipho atlanticus DSM 15807</name>
    <dbReference type="NCBI Taxonomy" id="1123380"/>
    <lineage>
        <taxon>Bacteria</taxon>
        <taxon>Thermotogati</taxon>
        <taxon>Thermotogota</taxon>
        <taxon>Thermotogae</taxon>
        <taxon>Thermotogales</taxon>
        <taxon>Fervidobacteriaceae</taxon>
        <taxon>Thermosipho</taxon>
    </lineage>
</organism>
<dbReference type="GO" id="GO:0004559">
    <property type="term" value="F:alpha-mannosidase activity"/>
    <property type="evidence" value="ECO:0007669"/>
    <property type="project" value="InterPro"/>
</dbReference>
<dbReference type="SMART" id="SM00872">
    <property type="entry name" value="Alpha-mann_mid"/>
    <property type="match status" value="1"/>
</dbReference>
<evidence type="ECO:0000256" key="2">
    <source>
        <dbReference type="ARBA" id="ARBA00022723"/>
    </source>
</evidence>
<dbReference type="SUPFAM" id="SSF88688">
    <property type="entry name" value="Families 57/38 glycoside transferase middle domain"/>
    <property type="match status" value="1"/>
</dbReference>
<evidence type="ECO:0000256" key="1">
    <source>
        <dbReference type="ARBA" id="ARBA00009792"/>
    </source>
</evidence>
<dbReference type="Pfam" id="PF17677">
    <property type="entry name" value="Glyco_hydro38C2"/>
    <property type="match status" value="1"/>
</dbReference>
<name>A0A1M5T5U2_9BACT</name>
<evidence type="ECO:0000259" key="5">
    <source>
        <dbReference type="SMART" id="SM00872"/>
    </source>
</evidence>
<feature type="domain" description="Glycoside hydrolase family 38 central" evidence="5">
    <location>
        <begin position="512"/>
        <end position="585"/>
    </location>
</feature>
<dbReference type="InterPro" id="IPR000602">
    <property type="entry name" value="Glyco_hydro_38_N"/>
</dbReference>
<reference evidence="7" key="1">
    <citation type="submission" date="2016-11" db="EMBL/GenBank/DDBJ databases">
        <authorList>
            <person name="Varghese N."/>
            <person name="Submissions S."/>
        </authorList>
    </citation>
    <scope>NUCLEOTIDE SEQUENCE [LARGE SCALE GENOMIC DNA]</scope>
    <source>
        <strain evidence="7">DSM 15807</strain>
    </source>
</reference>
<proteinExistence type="inferred from homology"/>